<dbReference type="Gene3D" id="3.40.50.10260">
    <property type="entry name" value="YjeF N-terminal domain"/>
    <property type="match status" value="1"/>
</dbReference>
<dbReference type="PROSITE" id="PS51512">
    <property type="entry name" value="DFDF"/>
    <property type="match status" value="1"/>
</dbReference>
<dbReference type="AlphaFoldDB" id="A0A9Q3CYC8"/>
<dbReference type="Pfam" id="PF03853">
    <property type="entry name" value="YjeF_N"/>
    <property type="match status" value="1"/>
</dbReference>
<keyword evidence="9" id="KW-1185">Reference proteome</keyword>
<organism evidence="8 9">
    <name type="scientific">Austropuccinia psidii MF-1</name>
    <dbReference type="NCBI Taxonomy" id="1389203"/>
    <lineage>
        <taxon>Eukaryota</taxon>
        <taxon>Fungi</taxon>
        <taxon>Dikarya</taxon>
        <taxon>Basidiomycota</taxon>
        <taxon>Pucciniomycotina</taxon>
        <taxon>Pucciniomycetes</taxon>
        <taxon>Pucciniales</taxon>
        <taxon>Sphaerophragmiaceae</taxon>
        <taxon>Austropuccinia</taxon>
    </lineage>
</organism>
<evidence type="ECO:0000259" key="7">
    <source>
        <dbReference type="PROSITE" id="PS51512"/>
    </source>
</evidence>
<reference evidence="8" key="1">
    <citation type="submission" date="2021-03" db="EMBL/GenBank/DDBJ databases">
        <title>Draft genome sequence of rust myrtle Austropuccinia psidii MF-1, a brazilian biotype.</title>
        <authorList>
            <person name="Quecine M.C."/>
            <person name="Pachon D.M.R."/>
            <person name="Bonatelli M.L."/>
            <person name="Correr F.H."/>
            <person name="Franceschini L.M."/>
            <person name="Leite T.F."/>
            <person name="Margarido G.R.A."/>
            <person name="Almeida C.A."/>
            <person name="Ferrarezi J.A."/>
            <person name="Labate C.A."/>
        </authorList>
    </citation>
    <scope>NUCLEOTIDE SEQUENCE</scope>
    <source>
        <strain evidence="8">MF-1</strain>
    </source>
</reference>
<dbReference type="InterPro" id="IPR025762">
    <property type="entry name" value="DFDF"/>
</dbReference>
<dbReference type="InterPro" id="IPR004443">
    <property type="entry name" value="YjeF_N_dom"/>
</dbReference>
<dbReference type="Proteomes" id="UP000765509">
    <property type="component" value="Unassembled WGS sequence"/>
</dbReference>
<evidence type="ECO:0000256" key="3">
    <source>
        <dbReference type="ARBA" id="ARBA00015797"/>
    </source>
</evidence>
<dbReference type="PANTHER" id="PTHR13612">
    <property type="entry name" value="ENHANCER OF MRNA-DECAPPING PROTEIN 3"/>
    <property type="match status" value="1"/>
</dbReference>
<feature type="domain" description="YjeF N-terminal" evidence="6">
    <location>
        <begin position="364"/>
        <end position="587"/>
    </location>
</feature>
<dbReference type="OrthoDB" id="10030313at2759"/>
<accession>A0A9Q3CYC8</accession>
<dbReference type="InterPro" id="IPR019050">
    <property type="entry name" value="FDF_dom"/>
</dbReference>
<dbReference type="GO" id="GO:0031087">
    <property type="term" value="P:deadenylation-independent decapping of nuclear-transcribed mRNA"/>
    <property type="evidence" value="ECO:0007669"/>
    <property type="project" value="TreeGrafter"/>
</dbReference>
<evidence type="ECO:0000313" key="9">
    <source>
        <dbReference type="Proteomes" id="UP000765509"/>
    </source>
</evidence>
<gene>
    <name evidence="8" type="ORF">O181_031812</name>
</gene>
<evidence type="ECO:0000313" key="8">
    <source>
        <dbReference type="EMBL" id="MBW0492097.1"/>
    </source>
</evidence>
<dbReference type="InterPro" id="IPR036652">
    <property type="entry name" value="YjeF_N_dom_sf"/>
</dbReference>
<evidence type="ECO:0000256" key="4">
    <source>
        <dbReference type="ARBA" id="ARBA00022490"/>
    </source>
</evidence>
<comment type="caution">
    <text evidence="8">The sequence shown here is derived from an EMBL/GenBank/DDBJ whole genome shotgun (WGS) entry which is preliminary data.</text>
</comment>
<dbReference type="PROSITE" id="PS51385">
    <property type="entry name" value="YJEF_N"/>
    <property type="match status" value="1"/>
</dbReference>
<feature type="region of interest" description="Disordered" evidence="5">
    <location>
        <begin position="170"/>
        <end position="240"/>
    </location>
</feature>
<evidence type="ECO:0000259" key="6">
    <source>
        <dbReference type="PROSITE" id="PS51385"/>
    </source>
</evidence>
<comment type="subcellular location">
    <subcellularLocation>
        <location evidence="1">Cytoplasm</location>
        <location evidence="1">P-body</location>
    </subcellularLocation>
</comment>
<dbReference type="GO" id="GO:0033962">
    <property type="term" value="P:P-body assembly"/>
    <property type="evidence" value="ECO:0007669"/>
    <property type="project" value="TreeGrafter"/>
</dbReference>
<evidence type="ECO:0000256" key="5">
    <source>
        <dbReference type="SAM" id="MobiDB-lite"/>
    </source>
</evidence>
<dbReference type="PANTHER" id="PTHR13612:SF0">
    <property type="entry name" value="ENHANCER OF MRNA-DECAPPING PROTEIN 3"/>
    <property type="match status" value="1"/>
</dbReference>
<feature type="compositionally biased region" description="Polar residues" evidence="5">
    <location>
        <begin position="197"/>
        <end position="212"/>
    </location>
</feature>
<dbReference type="Pfam" id="PF09532">
    <property type="entry name" value="FDF"/>
    <property type="match status" value="1"/>
</dbReference>
<dbReference type="GO" id="GO:0003729">
    <property type="term" value="F:mRNA binding"/>
    <property type="evidence" value="ECO:0007669"/>
    <property type="project" value="TreeGrafter"/>
</dbReference>
<protein>
    <recommendedName>
        <fullName evidence="3">Enhancer of mRNA-decapping protein 3</fullName>
    </recommendedName>
</protein>
<dbReference type="SUPFAM" id="SSF64153">
    <property type="entry name" value="YjeF N-terminal domain-like"/>
    <property type="match status" value="1"/>
</dbReference>
<feature type="compositionally biased region" description="Polar residues" evidence="5">
    <location>
        <begin position="170"/>
        <end position="186"/>
    </location>
</feature>
<feature type="region of interest" description="Disordered" evidence="5">
    <location>
        <begin position="91"/>
        <end position="138"/>
    </location>
</feature>
<proteinExistence type="inferred from homology"/>
<feature type="compositionally biased region" description="Basic residues" evidence="5">
    <location>
        <begin position="187"/>
        <end position="196"/>
    </location>
</feature>
<keyword evidence="4" id="KW-0963">Cytoplasm</keyword>
<dbReference type="EMBL" id="AVOT02011431">
    <property type="protein sequence ID" value="MBW0492097.1"/>
    <property type="molecule type" value="Genomic_DNA"/>
</dbReference>
<feature type="domain" description="DFDF" evidence="7">
    <location>
        <begin position="242"/>
        <end position="278"/>
    </location>
</feature>
<sequence length="621" mass="68040">MSTQFIGLPISAELSNGTIVEGIIHHIDQNNGKLNLAQARFIRFDGTLSEMNDNFVVDKDSVKDLILLSTRPASNFNNLINKPNLQSNHGGVIFKDDLSSPSFTSKSKQNSQTIQHDTPPSDQLNSHPPIHSASSQTAEPVLDDMSNQDNLIQSVSSNVSLKLNKLTESFHTLAPTQPQTRSNSTHLPKRRSKKSHQTINGTSTLNEPSTAADSGFSAHEDTDGIPTPEPLSAITNQSESVSNSSQLADFSRDFDFQAGLLAFDKAKLWAEIALSDSTDPNERLVAYNRKKLNVTHSVRSAPKGQKSIQNRNLGPTEMVLSPQERAINGSVISKSCTHDNKSRSKPFILSSDHLPIYPVTLDRLNQAFTSASVEYGPNLVQRIENAGRTMSDYVVQLLRRLHPASYSTQKAKIFILVDGRGLKGSCAIRTGSLLANKGFDPTLVLGSNCGNTAISTISKATRSQAFEFQLRLFTSSGSKVITDLQDLPSSPSLIIEALAENSTISLSSYNAIDMRLIEYTRRAPTICIDLPSYVNYDTGEPLTGPKFIPSCQYSVCLAALPLGMLRYKNVPLEICLVDLTLPDSCWKVHKEDQEHTNGDSTSHVDSIPSAWGDKWYTILKL</sequence>
<evidence type="ECO:0000256" key="2">
    <source>
        <dbReference type="ARBA" id="ARBA00006610"/>
    </source>
</evidence>
<comment type="similarity">
    <text evidence="2">Belongs to the EDC3 family.</text>
</comment>
<evidence type="ECO:0000256" key="1">
    <source>
        <dbReference type="ARBA" id="ARBA00004201"/>
    </source>
</evidence>
<feature type="compositionally biased region" description="Polar residues" evidence="5">
    <location>
        <begin position="99"/>
        <end position="138"/>
    </location>
</feature>
<name>A0A9Q3CYC8_9BASI</name>
<dbReference type="GO" id="GO:0000932">
    <property type="term" value="C:P-body"/>
    <property type="evidence" value="ECO:0007669"/>
    <property type="project" value="UniProtKB-SubCell"/>
</dbReference>